<gene>
    <name evidence="2" type="ORF">D9615_004870</name>
</gene>
<evidence type="ECO:0000313" key="3">
    <source>
        <dbReference type="Proteomes" id="UP000565441"/>
    </source>
</evidence>
<dbReference type="EMBL" id="JAACJP010000007">
    <property type="protein sequence ID" value="KAF5383273.1"/>
    <property type="molecule type" value="Genomic_DNA"/>
</dbReference>
<feature type="region of interest" description="Disordered" evidence="1">
    <location>
        <begin position="1"/>
        <end position="27"/>
    </location>
</feature>
<dbReference type="AlphaFoldDB" id="A0A8H5M733"/>
<sequence>MQLHPSSQPTPQTANTAGLEQITLPRPPRIPITKDRRLYYGFDVAKQWFNDYYEQNSHRIRDYDPAATTVWKMFAVTALLISISGCKNISVVHATHKVTEPRTECDPFSGYNLITVCSTTSRSYHRRPNQRQLDRLRDIFGRDPEWFVNLSGDDSDYDA</sequence>
<proteinExistence type="predicted"/>
<name>A0A8H5M733_9AGAR</name>
<dbReference type="OrthoDB" id="2609391at2759"/>
<organism evidence="2 3">
    <name type="scientific">Tricholomella constricta</name>
    <dbReference type="NCBI Taxonomy" id="117010"/>
    <lineage>
        <taxon>Eukaryota</taxon>
        <taxon>Fungi</taxon>
        <taxon>Dikarya</taxon>
        <taxon>Basidiomycota</taxon>
        <taxon>Agaricomycotina</taxon>
        <taxon>Agaricomycetes</taxon>
        <taxon>Agaricomycetidae</taxon>
        <taxon>Agaricales</taxon>
        <taxon>Tricholomatineae</taxon>
        <taxon>Lyophyllaceae</taxon>
        <taxon>Tricholomella</taxon>
    </lineage>
</organism>
<feature type="compositionally biased region" description="Polar residues" evidence="1">
    <location>
        <begin position="1"/>
        <end position="18"/>
    </location>
</feature>
<evidence type="ECO:0000313" key="2">
    <source>
        <dbReference type="EMBL" id="KAF5383273.1"/>
    </source>
</evidence>
<accession>A0A8H5M733</accession>
<keyword evidence="3" id="KW-1185">Reference proteome</keyword>
<evidence type="ECO:0000256" key="1">
    <source>
        <dbReference type="SAM" id="MobiDB-lite"/>
    </source>
</evidence>
<dbReference type="Proteomes" id="UP000565441">
    <property type="component" value="Unassembled WGS sequence"/>
</dbReference>
<protein>
    <submittedName>
        <fullName evidence="2">Uncharacterized protein</fullName>
    </submittedName>
</protein>
<comment type="caution">
    <text evidence="2">The sequence shown here is derived from an EMBL/GenBank/DDBJ whole genome shotgun (WGS) entry which is preliminary data.</text>
</comment>
<reference evidence="2 3" key="1">
    <citation type="journal article" date="2020" name="ISME J.">
        <title>Uncovering the hidden diversity of litter-decomposition mechanisms in mushroom-forming fungi.</title>
        <authorList>
            <person name="Floudas D."/>
            <person name="Bentzer J."/>
            <person name="Ahren D."/>
            <person name="Johansson T."/>
            <person name="Persson P."/>
            <person name="Tunlid A."/>
        </authorList>
    </citation>
    <scope>NUCLEOTIDE SEQUENCE [LARGE SCALE GENOMIC DNA]</scope>
    <source>
        <strain evidence="2 3">CBS 661.87</strain>
    </source>
</reference>